<comment type="similarity">
    <text evidence="1">Belongs to the methyltransferase superfamily.</text>
</comment>
<evidence type="ECO:0000256" key="1">
    <source>
        <dbReference type="ARBA" id="ARBA00008361"/>
    </source>
</evidence>
<dbReference type="GO" id="GO:0008168">
    <property type="term" value="F:methyltransferase activity"/>
    <property type="evidence" value="ECO:0007669"/>
    <property type="project" value="UniProtKB-KW"/>
</dbReference>
<evidence type="ECO:0008006" key="7">
    <source>
        <dbReference type="Google" id="ProtNLM"/>
    </source>
</evidence>
<proteinExistence type="inferred from homology"/>
<dbReference type="eggNOG" id="ENOG502S12X">
    <property type="taxonomic scope" value="Eukaryota"/>
</dbReference>
<accession>U1HYS1</accession>
<gene>
    <name evidence="5" type="ORF">EPUS_00779</name>
</gene>
<name>U1HYS1_ENDPU</name>
<reference evidence="6" key="1">
    <citation type="journal article" date="2014" name="BMC Genomics">
        <title>Genome characteristics reveal the impact of lichenization on lichen-forming fungus Endocarpon pusillum Hedwig (Verrucariales, Ascomycota).</title>
        <authorList>
            <person name="Wang Y.-Y."/>
            <person name="Liu B."/>
            <person name="Zhang X.-Y."/>
            <person name="Zhou Q.-M."/>
            <person name="Zhang T."/>
            <person name="Li H."/>
            <person name="Yu Y.-F."/>
            <person name="Zhang X.-L."/>
            <person name="Hao X.-Y."/>
            <person name="Wang M."/>
            <person name="Wang L."/>
            <person name="Wei J.-C."/>
        </authorList>
    </citation>
    <scope>NUCLEOTIDE SEQUENCE [LARGE SCALE GENOMIC DNA]</scope>
    <source>
        <strain evidence="6">Z07020 / HMAS-L-300199</strain>
    </source>
</reference>
<dbReference type="HOGENOM" id="CLU_034313_0_0_1"/>
<dbReference type="GO" id="GO:0032259">
    <property type="term" value="P:methylation"/>
    <property type="evidence" value="ECO:0007669"/>
    <property type="project" value="UniProtKB-KW"/>
</dbReference>
<dbReference type="PANTHER" id="PTHR12176:SF84">
    <property type="entry name" value="METHYLTRANSFERASE DOMAIN-CONTAINING PROTEIN"/>
    <property type="match status" value="1"/>
</dbReference>
<dbReference type="Gene3D" id="3.40.50.150">
    <property type="entry name" value="Vaccinia Virus protein VP39"/>
    <property type="match status" value="1"/>
</dbReference>
<dbReference type="InterPro" id="IPR051419">
    <property type="entry name" value="Lys/N-term_MeTrsfase_sf"/>
</dbReference>
<feature type="compositionally biased region" description="Polar residues" evidence="4">
    <location>
        <begin position="101"/>
        <end position="117"/>
    </location>
</feature>
<dbReference type="OrthoDB" id="411785at2759"/>
<evidence type="ECO:0000313" key="5">
    <source>
        <dbReference type="EMBL" id="ERF74649.1"/>
    </source>
</evidence>
<dbReference type="RefSeq" id="XP_007799750.1">
    <property type="nucleotide sequence ID" value="XM_007801559.1"/>
</dbReference>
<keyword evidence="2" id="KW-0489">Methyltransferase</keyword>
<dbReference type="SUPFAM" id="SSF53335">
    <property type="entry name" value="S-adenosyl-L-methionine-dependent methyltransferases"/>
    <property type="match status" value="1"/>
</dbReference>
<evidence type="ECO:0000256" key="2">
    <source>
        <dbReference type="ARBA" id="ARBA00022603"/>
    </source>
</evidence>
<evidence type="ECO:0000313" key="6">
    <source>
        <dbReference type="Proteomes" id="UP000019373"/>
    </source>
</evidence>
<protein>
    <recommendedName>
        <fullName evidence="7">Methyltransferase domain-containing protein</fullName>
    </recommendedName>
</protein>
<sequence length="314" mass="35335">MSGVPFGKVEYWDERFTRNESPFDWLLPPQALDRPILEAMGTLPTHPQIHHIGCGTSSVSLHLRKLVENPQQIHNTDFSKVAVEIGEKWERQVFNEAEGSKSGNGTTPKPINTSLSGSLADGTAPEAQRRQDDGVPHEQPPRRMCWSALDLLSLDQILLLPRRYDITIDKSTSDSISCAEDPTIVLPYPLRATDSKRAYPPLPPHFRSKVHPLHLLAVHLAYLTSPGGRWIALSYSGSRFPYWPPYPSSVDEGLLQQEIVDGGFVHPGRLWRLESQEMLQAPQSETDGDHVVHRPEIVNYLYVMTRTNVAIERT</sequence>
<dbReference type="AlphaFoldDB" id="U1HYS1"/>
<keyword evidence="6" id="KW-1185">Reference proteome</keyword>
<dbReference type="EMBL" id="KE720872">
    <property type="protein sequence ID" value="ERF74649.1"/>
    <property type="molecule type" value="Genomic_DNA"/>
</dbReference>
<dbReference type="Proteomes" id="UP000019373">
    <property type="component" value="Unassembled WGS sequence"/>
</dbReference>
<dbReference type="OMA" id="SINGWTR"/>
<feature type="region of interest" description="Disordered" evidence="4">
    <location>
        <begin position="96"/>
        <end position="140"/>
    </location>
</feature>
<keyword evidence="3" id="KW-0808">Transferase</keyword>
<feature type="compositionally biased region" description="Basic and acidic residues" evidence="4">
    <location>
        <begin position="127"/>
        <end position="140"/>
    </location>
</feature>
<dbReference type="GeneID" id="19235840"/>
<evidence type="ECO:0000256" key="3">
    <source>
        <dbReference type="ARBA" id="ARBA00022679"/>
    </source>
</evidence>
<dbReference type="PANTHER" id="PTHR12176">
    <property type="entry name" value="SAM-DEPENDENT METHYLTRANSFERASE SUPERFAMILY PROTEIN"/>
    <property type="match status" value="1"/>
</dbReference>
<dbReference type="InterPro" id="IPR029063">
    <property type="entry name" value="SAM-dependent_MTases_sf"/>
</dbReference>
<organism evidence="5 6">
    <name type="scientific">Endocarpon pusillum (strain Z07020 / HMAS-L-300199)</name>
    <name type="common">Lichen-forming fungus</name>
    <dbReference type="NCBI Taxonomy" id="1263415"/>
    <lineage>
        <taxon>Eukaryota</taxon>
        <taxon>Fungi</taxon>
        <taxon>Dikarya</taxon>
        <taxon>Ascomycota</taxon>
        <taxon>Pezizomycotina</taxon>
        <taxon>Eurotiomycetes</taxon>
        <taxon>Chaetothyriomycetidae</taxon>
        <taxon>Verrucariales</taxon>
        <taxon>Verrucariaceae</taxon>
        <taxon>Endocarpon</taxon>
    </lineage>
</organism>
<evidence type="ECO:0000256" key="4">
    <source>
        <dbReference type="SAM" id="MobiDB-lite"/>
    </source>
</evidence>